<dbReference type="EMBL" id="BT092639">
    <property type="protein sequence ID" value="ACU16929.1"/>
    <property type="molecule type" value="mRNA"/>
</dbReference>
<reference evidence="1" key="1">
    <citation type="submission" date="2009-08" db="EMBL/GenBank/DDBJ databases">
        <authorList>
            <person name="Cheung F."/>
            <person name="Xiao Y."/>
            <person name="Chan A."/>
            <person name="Moskal W."/>
            <person name="Town C.D."/>
        </authorList>
    </citation>
    <scope>NUCLEOTIDE SEQUENCE</scope>
</reference>
<proteinExistence type="evidence at transcript level"/>
<sequence length="181" mass="19957">MKLLFLLRRFGGLRSRGLLRRRSGTLLRQQNRVNVRQHSTASNSHTLKQFPQLIIIPHRQQHVPRVNPILLVVTCSVPGQLQHFCGEIFENGGEINGSAGAKAARVTAFLQVPGDAADGELEASFDGFGNGLLPVTSSSSSAFGWGFHCRSEKRAKRFVSEEMRETSFAFSISFNVFVAVS</sequence>
<evidence type="ECO:0000313" key="1">
    <source>
        <dbReference type="EMBL" id="ACU16929.1"/>
    </source>
</evidence>
<accession>C6T5C7</accession>
<protein>
    <submittedName>
        <fullName evidence="1">Uncharacterized protein</fullName>
    </submittedName>
</protein>
<dbReference type="AlphaFoldDB" id="C6T5C7"/>
<organism evidence="1">
    <name type="scientific">Glycine max</name>
    <name type="common">Soybean</name>
    <name type="synonym">Glycine hispida</name>
    <dbReference type="NCBI Taxonomy" id="3847"/>
    <lineage>
        <taxon>Eukaryota</taxon>
        <taxon>Viridiplantae</taxon>
        <taxon>Streptophyta</taxon>
        <taxon>Embryophyta</taxon>
        <taxon>Tracheophyta</taxon>
        <taxon>Spermatophyta</taxon>
        <taxon>Magnoliopsida</taxon>
        <taxon>eudicotyledons</taxon>
        <taxon>Gunneridae</taxon>
        <taxon>Pentapetalae</taxon>
        <taxon>rosids</taxon>
        <taxon>fabids</taxon>
        <taxon>Fabales</taxon>
        <taxon>Fabaceae</taxon>
        <taxon>Papilionoideae</taxon>
        <taxon>50 kb inversion clade</taxon>
        <taxon>NPAAA clade</taxon>
        <taxon>indigoferoid/millettioid clade</taxon>
        <taxon>Phaseoleae</taxon>
        <taxon>Glycine</taxon>
        <taxon>Glycine subgen. Soja</taxon>
    </lineage>
</organism>
<name>C6T5C7_SOYBN</name>
<feature type="non-terminal residue" evidence="1">
    <location>
        <position position="181"/>
    </location>
</feature>